<dbReference type="InterPro" id="IPR020471">
    <property type="entry name" value="AKR"/>
</dbReference>
<dbReference type="InterPro" id="IPR023210">
    <property type="entry name" value="NADP_OxRdtase_dom"/>
</dbReference>
<dbReference type="EMBL" id="MCGO01000030">
    <property type="protein sequence ID" value="ORY41992.1"/>
    <property type="molecule type" value="Genomic_DNA"/>
</dbReference>
<evidence type="ECO:0000313" key="2">
    <source>
        <dbReference type="EMBL" id="ORY41992.1"/>
    </source>
</evidence>
<reference evidence="2 3" key="1">
    <citation type="submission" date="2016-07" db="EMBL/GenBank/DDBJ databases">
        <title>Pervasive Adenine N6-methylation of Active Genes in Fungi.</title>
        <authorList>
            <consortium name="DOE Joint Genome Institute"/>
            <person name="Mondo S.J."/>
            <person name="Dannebaum R.O."/>
            <person name="Kuo R.C."/>
            <person name="Labutti K."/>
            <person name="Haridas S."/>
            <person name="Kuo A."/>
            <person name="Salamov A."/>
            <person name="Ahrendt S.R."/>
            <person name="Lipzen A."/>
            <person name="Sullivan W."/>
            <person name="Andreopoulos W.B."/>
            <person name="Clum A."/>
            <person name="Lindquist E."/>
            <person name="Daum C."/>
            <person name="Ramamoorthy G.K."/>
            <person name="Gryganskyi A."/>
            <person name="Culley D."/>
            <person name="Magnuson J.K."/>
            <person name="James T.Y."/>
            <person name="O'Malley M.A."/>
            <person name="Stajich J.E."/>
            <person name="Spatafora J.W."/>
            <person name="Visel A."/>
            <person name="Grigoriev I.V."/>
        </authorList>
    </citation>
    <scope>NUCLEOTIDE SEQUENCE [LARGE SCALE GENOMIC DNA]</scope>
    <source>
        <strain evidence="2 3">JEL800</strain>
    </source>
</reference>
<accession>A0A1Y2C4N1</accession>
<dbReference type="PANTHER" id="PTHR11732">
    <property type="entry name" value="ALDO/KETO REDUCTASE"/>
    <property type="match status" value="1"/>
</dbReference>
<dbReference type="Proteomes" id="UP000193642">
    <property type="component" value="Unassembled WGS sequence"/>
</dbReference>
<organism evidence="2 3">
    <name type="scientific">Rhizoclosmatium globosum</name>
    <dbReference type="NCBI Taxonomy" id="329046"/>
    <lineage>
        <taxon>Eukaryota</taxon>
        <taxon>Fungi</taxon>
        <taxon>Fungi incertae sedis</taxon>
        <taxon>Chytridiomycota</taxon>
        <taxon>Chytridiomycota incertae sedis</taxon>
        <taxon>Chytridiomycetes</taxon>
        <taxon>Chytridiales</taxon>
        <taxon>Chytriomycetaceae</taxon>
        <taxon>Rhizoclosmatium</taxon>
    </lineage>
</organism>
<evidence type="ECO:0000259" key="1">
    <source>
        <dbReference type="Pfam" id="PF00248"/>
    </source>
</evidence>
<dbReference type="Pfam" id="PF00248">
    <property type="entry name" value="Aldo_ket_red"/>
    <property type="match status" value="1"/>
</dbReference>
<name>A0A1Y2C4N1_9FUNG</name>
<dbReference type="OrthoDB" id="416253at2759"/>
<dbReference type="Gene3D" id="3.20.20.100">
    <property type="entry name" value="NADP-dependent oxidoreductase domain"/>
    <property type="match status" value="2"/>
</dbReference>
<comment type="caution">
    <text evidence="2">The sequence shown here is derived from an EMBL/GenBank/DDBJ whole genome shotgun (WGS) entry which is preliminary data.</text>
</comment>
<gene>
    <name evidence="2" type="ORF">BCR33DRAFT_718624</name>
</gene>
<evidence type="ECO:0000313" key="3">
    <source>
        <dbReference type="Proteomes" id="UP000193642"/>
    </source>
</evidence>
<dbReference type="InterPro" id="IPR036812">
    <property type="entry name" value="NAD(P)_OxRdtase_dom_sf"/>
</dbReference>
<dbReference type="GO" id="GO:0016491">
    <property type="term" value="F:oxidoreductase activity"/>
    <property type="evidence" value="ECO:0007669"/>
    <property type="project" value="InterPro"/>
</dbReference>
<keyword evidence="3" id="KW-1185">Reference proteome</keyword>
<dbReference type="AlphaFoldDB" id="A0A1Y2C4N1"/>
<dbReference type="STRING" id="329046.A0A1Y2C4N1"/>
<sequence>MTVSLHTITLNDGTIVPKLAYGTGTKWGKRNAVNPDAINPELVESILTALRAGFSHIDTAEGYGTEPEVGLAVGQYLKETGKPRSSVFITTKVDFGPDSVVTIKQVWRDLEELVDAKLTRSIGVSNWRIQNQTKVNQIEFHAYNQGLKLREFADKEIGTTIAAYGPLQPLIHFAETGRVQAVVNKIAERKGDGVTGSQVLLAWGWAVGTIQITTSSGTLDLVLTDDEVEEISNAGAEYPNQRKFAVGKVFDD</sequence>
<proteinExistence type="predicted"/>
<protein>
    <submittedName>
        <fullName evidence="2">Aldo/keto reductase</fullName>
    </submittedName>
</protein>
<dbReference type="SUPFAM" id="SSF51430">
    <property type="entry name" value="NAD(P)-linked oxidoreductase"/>
    <property type="match status" value="1"/>
</dbReference>
<feature type="domain" description="NADP-dependent oxidoreductase" evidence="1">
    <location>
        <begin position="19"/>
        <end position="95"/>
    </location>
</feature>